<accession>A0A2Z6E4Q9</accession>
<dbReference type="InterPro" id="IPR031165">
    <property type="entry name" value="GNAT_YJDJ"/>
</dbReference>
<dbReference type="SUPFAM" id="SSF55729">
    <property type="entry name" value="Acyl-CoA N-acyltransferases (Nat)"/>
    <property type="match status" value="1"/>
</dbReference>
<dbReference type="RefSeq" id="WP_126540067.1">
    <property type="nucleotide sequence ID" value="NZ_AP018560.1"/>
</dbReference>
<name>A0A2Z6E4Q9_9GAMM</name>
<evidence type="ECO:0000259" key="1">
    <source>
        <dbReference type="PROSITE" id="PS51729"/>
    </source>
</evidence>
<protein>
    <recommendedName>
        <fullName evidence="1">N-acetyltransferase domain-containing protein</fullName>
    </recommendedName>
</protein>
<dbReference type="OrthoDB" id="9813275at2"/>
<proteinExistence type="predicted"/>
<dbReference type="EMBL" id="AP018560">
    <property type="protein sequence ID" value="BBD79892.1"/>
    <property type="molecule type" value="Genomic_DNA"/>
</dbReference>
<dbReference type="Pfam" id="PF14542">
    <property type="entry name" value="Acetyltransf_CG"/>
    <property type="match status" value="1"/>
</dbReference>
<reference evidence="3" key="1">
    <citation type="submission" date="2018-04" db="EMBL/GenBank/DDBJ databases">
        <authorList>
            <person name="Watanabe M."/>
            <person name="Kojima H."/>
        </authorList>
    </citation>
    <scope>NUCLEOTIDE SEQUENCE [LARGE SCALE GENOMIC DNA]</scope>
    <source>
        <strain evidence="3">Dysh456</strain>
    </source>
</reference>
<dbReference type="PROSITE" id="PS51729">
    <property type="entry name" value="GNAT_YJDJ"/>
    <property type="match status" value="1"/>
</dbReference>
<evidence type="ECO:0000313" key="3">
    <source>
        <dbReference type="Proteomes" id="UP000270530"/>
    </source>
</evidence>
<gene>
    <name evidence="2" type="ORF">ALSL_1233</name>
</gene>
<dbReference type="InterPro" id="IPR016181">
    <property type="entry name" value="Acyl_CoA_acyltransferase"/>
</dbReference>
<dbReference type="InterPro" id="IPR045057">
    <property type="entry name" value="Gcn5-rel_NAT"/>
</dbReference>
<dbReference type="Proteomes" id="UP000270530">
    <property type="component" value="Chromosome"/>
</dbReference>
<dbReference type="PANTHER" id="PTHR31435:SF9">
    <property type="entry name" value="PROTEIN NATD1"/>
    <property type="match status" value="1"/>
</dbReference>
<feature type="domain" description="N-acetyltransferase" evidence="1">
    <location>
        <begin position="6"/>
        <end position="91"/>
    </location>
</feature>
<dbReference type="Gene3D" id="3.40.630.30">
    <property type="match status" value="1"/>
</dbReference>
<sequence length="91" mass="9948">MALDIKHDETRRRFTVEVDAVTCELDYTLQDGVMTITHTGVPAAVGGRGIAGELVRAAVTTARARGWKVVPACSYAEAWLKRHPQEAEGLR</sequence>
<keyword evidence="3" id="KW-1185">Reference proteome</keyword>
<organism evidence="2 3">
    <name type="scientific">Aerosticca soli</name>
    <dbReference type="NCBI Taxonomy" id="2010829"/>
    <lineage>
        <taxon>Bacteria</taxon>
        <taxon>Pseudomonadati</taxon>
        <taxon>Pseudomonadota</taxon>
        <taxon>Gammaproteobacteria</taxon>
        <taxon>Lysobacterales</taxon>
        <taxon>Rhodanobacteraceae</taxon>
        <taxon>Aerosticca</taxon>
    </lineage>
</organism>
<dbReference type="PANTHER" id="PTHR31435">
    <property type="entry name" value="PROTEIN NATD1"/>
    <property type="match status" value="1"/>
</dbReference>
<evidence type="ECO:0000313" key="2">
    <source>
        <dbReference type="EMBL" id="BBD79892.1"/>
    </source>
</evidence>
<dbReference type="AlphaFoldDB" id="A0A2Z6E4Q9"/>
<dbReference type="KEGG" id="rbd:ALSL_1233"/>
<reference evidence="3" key="2">
    <citation type="submission" date="2018-06" db="EMBL/GenBank/DDBJ databases">
        <title>Genome sequence of Rhodanobacteraceae bacterium strain Dysh456.</title>
        <authorList>
            <person name="Fukui M."/>
        </authorList>
    </citation>
    <scope>NUCLEOTIDE SEQUENCE [LARGE SCALE GENOMIC DNA]</scope>
    <source>
        <strain evidence="3">Dysh456</strain>
    </source>
</reference>